<accession>A0ACC0KA61</accession>
<name>A0ACC0KA61_CHOFU</name>
<dbReference type="EMBL" id="CM046128">
    <property type="protein sequence ID" value="KAI8433209.1"/>
    <property type="molecule type" value="Genomic_DNA"/>
</dbReference>
<evidence type="ECO:0000313" key="1">
    <source>
        <dbReference type="EMBL" id="KAI8433209.1"/>
    </source>
</evidence>
<proteinExistence type="predicted"/>
<dbReference type="Proteomes" id="UP001064048">
    <property type="component" value="Chromosome 28"/>
</dbReference>
<evidence type="ECO:0000313" key="2">
    <source>
        <dbReference type="Proteomes" id="UP001064048"/>
    </source>
</evidence>
<sequence>MPQMFPGNFDLDADTEAHHEHVEQSTGELIIADEAMPQSPNNETEVKLSCRFIMIGSYFFKPQGVYLTTYQMLGFIFRQSKDFKDPSLLLYRPYFDPTSPDDAVNSIALLPVVLSRRHAAALRTLFGMVLDEPAACDARLRALRARAAHACATKMEREPSSERHGSPAQSPSHEVTLECDVVIEEEPKDYSGALLANRDLKKGDSSPKESDEVNTNSLNEIKVMIEAVPKEDCDAAVEDWPPYPDVKVEVLLDAPPSPQATGTSTQSYVCDICDKAFKQNSSLYHHRRLHSGERPFHCETCFRTFKRKAHLHSHKSIHDPAPKEGTVFPCDVCEKLVYFTYTETLYEIPCPVTIYIWPCPLCPSSSWSPAHLRIHLRVHSGARPACCHVCGARLATAGNLRRHLLAHAGERPHTCPHCGNRFTQKSVLIKHIRIHTGETPFSCNICHKKFSRSFTLACHLRIHGEKYVKELKPKTQIPPESWTCELCNKTFKNKAYRHTHMQIHTRVKEFSCEMCQKAFANFTNLEKHMKVHSEKGRTCTVCGKELKTQANLARHMLVHTGERPFPCSFCEMRFTQKSVLVKHERVHTGELPYTCEICLKKFARSFTLDNHLKRVHKKVRNRATTKYKDGRKEMLDEDVSKDALGDVNDEKPKICDTDDYNEDSVQFDDNVDSDVACDINKKEIVCETKPYWCGNCDSWHSTSDEFYKHECTQADNVNLSDNEIVAVKEENNVINGNAADPIDNKAKSKKRRNVGHPSPEPPDLSKPLACACGRRFSARAALLRHARAHDAPRPHACPLCDKRFALSGDLTRHRRSHSGEKRFSCDTCHKQFTRNNTLTQHRRLHHANETGAMPSVE</sequence>
<organism evidence="1 2">
    <name type="scientific">Choristoneura fumiferana</name>
    <name type="common">Spruce budworm moth</name>
    <name type="synonym">Archips fumiferana</name>
    <dbReference type="NCBI Taxonomy" id="7141"/>
    <lineage>
        <taxon>Eukaryota</taxon>
        <taxon>Metazoa</taxon>
        <taxon>Ecdysozoa</taxon>
        <taxon>Arthropoda</taxon>
        <taxon>Hexapoda</taxon>
        <taxon>Insecta</taxon>
        <taxon>Pterygota</taxon>
        <taxon>Neoptera</taxon>
        <taxon>Endopterygota</taxon>
        <taxon>Lepidoptera</taxon>
        <taxon>Glossata</taxon>
        <taxon>Ditrysia</taxon>
        <taxon>Tortricoidea</taxon>
        <taxon>Tortricidae</taxon>
        <taxon>Tortricinae</taxon>
        <taxon>Choristoneura</taxon>
    </lineage>
</organism>
<reference evidence="1 2" key="1">
    <citation type="journal article" date="2022" name="Genome Biol. Evol.">
        <title>The Spruce Budworm Genome: Reconstructing the Evolutionary History of Antifreeze Proteins.</title>
        <authorList>
            <person name="Beliveau C."/>
            <person name="Gagne P."/>
            <person name="Picq S."/>
            <person name="Vernygora O."/>
            <person name="Keeling C.I."/>
            <person name="Pinkney K."/>
            <person name="Doucet D."/>
            <person name="Wen F."/>
            <person name="Johnston J.S."/>
            <person name="Maaroufi H."/>
            <person name="Boyle B."/>
            <person name="Laroche J."/>
            <person name="Dewar K."/>
            <person name="Juretic N."/>
            <person name="Blackburn G."/>
            <person name="Nisole A."/>
            <person name="Brunet B."/>
            <person name="Brandao M."/>
            <person name="Lumley L."/>
            <person name="Duan J."/>
            <person name="Quan G."/>
            <person name="Lucarotti C.J."/>
            <person name="Roe A.D."/>
            <person name="Sperling F.A.H."/>
            <person name="Levesque R.C."/>
            <person name="Cusson M."/>
        </authorList>
    </citation>
    <scope>NUCLEOTIDE SEQUENCE [LARGE SCALE GENOMIC DNA]</scope>
    <source>
        <strain evidence="1">Glfc:IPQL:Cfum</strain>
    </source>
</reference>
<comment type="caution">
    <text evidence="1">The sequence shown here is derived from an EMBL/GenBank/DDBJ whole genome shotgun (WGS) entry which is preliminary data.</text>
</comment>
<protein>
    <submittedName>
        <fullName evidence="1">Uncharacterized protein</fullName>
    </submittedName>
</protein>
<keyword evidence="2" id="KW-1185">Reference proteome</keyword>
<gene>
    <name evidence="1" type="ORF">MSG28_015295</name>
</gene>